<organism evidence="1">
    <name type="scientific">marine sediment metagenome</name>
    <dbReference type="NCBI Taxonomy" id="412755"/>
    <lineage>
        <taxon>unclassified sequences</taxon>
        <taxon>metagenomes</taxon>
        <taxon>ecological metagenomes</taxon>
    </lineage>
</organism>
<gene>
    <name evidence="1" type="ORF">LCGC14_1117510</name>
</gene>
<reference evidence="1" key="1">
    <citation type="journal article" date="2015" name="Nature">
        <title>Complex archaea that bridge the gap between prokaryotes and eukaryotes.</title>
        <authorList>
            <person name="Spang A."/>
            <person name="Saw J.H."/>
            <person name="Jorgensen S.L."/>
            <person name="Zaremba-Niedzwiedzka K."/>
            <person name="Martijn J."/>
            <person name="Lind A.E."/>
            <person name="van Eijk R."/>
            <person name="Schleper C."/>
            <person name="Guy L."/>
            <person name="Ettema T.J."/>
        </authorList>
    </citation>
    <scope>NUCLEOTIDE SEQUENCE</scope>
</reference>
<evidence type="ECO:0000313" key="1">
    <source>
        <dbReference type="EMBL" id="KKN02474.1"/>
    </source>
</evidence>
<comment type="caution">
    <text evidence="1">The sequence shown here is derived from an EMBL/GenBank/DDBJ whole genome shotgun (WGS) entry which is preliminary data.</text>
</comment>
<accession>A0A0F9M9S7</accession>
<protein>
    <submittedName>
        <fullName evidence="1">Uncharacterized protein</fullName>
    </submittedName>
</protein>
<dbReference type="AlphaFoldDB" id="A0A0F9M9S7"/>
<proteinExistence type="predicted"/>
<name>A0A0F9M9S7_9ZZZZ</name>
<sequence length="37" mass="4491">MKEFDKWMEELAQQHPMLYSRKFFCKNDLESSFGMGT</sequence>
<dbReference type="EMBL" id="LAZR01005145">
    <property type="protein sequence ID" value="KKN02474.1"/>
    <property type="molecule type" value="Genomic_DNA"/>
</dbReference>